<dbReference type="Pfam" id="PF07969">
    <property type="entry name" value="Amidohydro_3"/>
    <property type="match status" value="1"/>
</dbReference>
<dbReference type="SUPFAM" id="SSF51556">
    <property type="entry name" value="Metallo-dependent hydrolases"/>
    <property type="match status" value="1"/>
</dbReference>
<accession>A0A5A9Z6U7</accession>
<dbReference type="PIRSF" id="PIRSF038971">
    <property type="entry name" value="PhnM"/>
    <property type="match status" value="1"/>
</dbReference>
<reference evidence="4 5" key="1">
    <citation type="submission" date="2019-07" db="EMBL/GenBank/DDBJ databases">
        <title>Aquicoccus porphyridii gen. nov., sp. nov., isolated from a small marine red alga, Porphyridium marinum.</title>
        <authorList>
            <person name="Liu L."/>
        </authorList>
    </citation>
    <scope>NUCLEOTIDE SEQUENCE [LARGE SCALE GENOMIC DNA]</scope>
    <source>
        <strain evidence="4 5">L1 8-17</strain>
    </source>
</reference>
<dbReference type="RefSeq" id="WP_111364581.1">
    <property type="nucleotide sequence ID" value="NZ_JASHJG010000047.1"/>
</dbReference>
<organism evidence="4 5">
    <name type="scientific">Aquicoccus porphyridii</name>
    <dbReference type="NCBI Taxonomy" id="1852029"/>
    <lineage>
        <taxon>Bacteria</taxon>
        <taxon>Pseudomonadati</taxon>
        <taxon>Pseudomonadota</taxon>
        <taxon>Alphaproteobacteria</taxon>
        <taxon>Rhodobacterales</taxon>
        <taxon>Paracoccaceae</taxon>
        <taxon>Aquicoccus</taxon>
    </lineage>
</organism>
<dbReference type="Gene3D" id="3.20.20.140">
    <property type="entry name" value="Metal-dependent hydrolases"/>
    <property type="match status" value="1"/>
</dbReference>
<evidence type="ECO:0000256" key="2">
    <source>
        <dbReference type="ARBA" id="ARBA00022801"/>
    </source>
</evidence>
<keyword evidence="2" id="KW-0378">Hydrolase</keyword>
<evidence type="ECO:0000313" key="5">
    <source>
        <dbReference type="Proteomes" id="UP000325291"/>
    </source>
</evidence>
<evidence type="ECO:0000256" key="1">
    <source>
        <dbReference type="ARBA" id="ARBA00010716"/>
    </source>
</evidence>
<proteinExistence type="inferred from homology"/>
<name>A0A5A9Z6U7_9RHOB</name>
<dbReference type="GO" id="GO:0006046">
    <property type="term" value="P:N-acetylglucosamine catabolic process"/>
    <property type="evidence" value="ECO:0007669"/>
    <property type="project" value="TreeGrafter"/>
</dbReference>
<comment type="caution">
    <text evidence="4">The sequence shown here is derived from an EMBL/GenBank/DDBJ whole genome shotgun (WGS) entry which is preliminary data.</text>
</comment>
<dbReference type="EMBL" id="VINQ01000011">
    <property type="protein sequence ID" value="KAA0912910.1"/>
    <property type="molecule type" value="Genomic_DNA"/>
</dbReference>
<dbReference type="NCBIfam" id="NF011990">
    <property type="entry name" value="PRK15446.2-6"/>
    <property type="match status" value="1"/>
</dbReference>
<sequence>MIRRLPPLRLTGATVLRDDALRAGDLSLAEGRIVAGVRGGNAVDVDLSGYLLLPGIVDMHGDGFERHIAPRPKAPFPIDMALHSVDRELAAHGITTAWLAQGWSWEGGLRGPDFAEKLAAALEAYRPNAMTDMRMQIRCETHMPETRDRMIAAVRRFGIDYVVFNNHIPEAIQMVREAPQNLAHWAEREGGSIEDFIARIRAAQDRAGDVPRHLNALAAAFDEIGVQYGSHDDPDGETRDLFHAIGARICEFPTRTSAASVAKTYGDAVVMGAPNVVRGGSQVGNVAATTLISRELCDVLVSDYHYPALPVAASMLAQGGTLTLARAWAMISTNPARIMKLADRGTLDPGKRADIVVMNAETRVIEATLARGELAYIAGEAAARFMSVLSPSRLAAE</sequence>
<evidence type="ECO:0000259" key="3">
    <source>
        <dbReference type="Pfam" id="PF07969"/>
    </source>
</evidence>
<dbReference type="SUPFAM" id="SSF51338">
    <property type="entry name" value="Composite domain of metallo-dependent hydrolases"/>
    <property type="match status" value="1"/>
</dbReference>
<gene>
    <name evidence="4" type="ORF">FLO80_13860</name>
</gene>
<comment type="similarity">
    <text evidence="1">Belongs to the metallo-dependent hydrolases superfamily. NagA family.</text>
</comment>
<keyword evidence="5" id="KW-1185">Reference proteome</keyword>
<dbReference type="InterPro" id="IPR011059">
    <property type="entry name" value="Metal-dep_hydrolase_composite"/>
</dbReference>
<dbReference type="Proteomes" id="UP000325291">
    <property type="component" value="Unassembled WGS sequence"/>
</dbReference>
<dbReference type="GO" id="GO:0019700">
    <property type="term" value="P:organic phosphonate catabolic process"/>
    <property type="evidence" value="ECO:0007669"/>
    <property type="project" value="InterPro"/>
</dbReference>
<dbReference type="InterPro" id="IPR012696">
    <property type="entry name" value="PhnM"/>
</dbReference>
<dbReference type="PANTHER" id="PTHR11113">
    <property type="entry name" value="N-ACETYLGLUCOSAMINE-6-PHOSPHATE DEACETYLASE"/>
    <property type="match status" value="1"/>
</dbReference>
<dbReference type="AlphaFoldDB" id="A0A5A9Z6U7"/>
<dbReference type="InterPro" id="IPR013108">
    <property type="entry name" value="Amidohydro_3"/>
</dbReference>
<dbReference type="GO" id="GO:0008448">
    <property type="term" value="F:N-acetylglucosamine-6-phosphate deacetylase activity"/>
    <property type="evidence" value="ECO:0007669"/>
    <property type="project" value="TreeGrafter"/>
</dbReference>
<dbReference type="InterPro" id="IPR032466">
    <property type="entry name" value="Metal_Hydrolase"/>
</dbReference>
<protein>
    <submittedName>
        <fullName evidence="4">Alpha-D-ribose 1-methylphosphonate 5-triphosphate diphosphatase</fullName>
    </submittedName>
</protein>
<feature type="domain" description="Amidohydrolase 3" evidence="3">
    <location>
        <begin position="318"/>
        <end position="367"/>
    </location>
</feature>
<dbReference type="PANTHER" id="PTHR11113:SF14">
    <property type="entry name" value="N-ACETYLGLUCOSAMINE-6-PHOSPHATE DEACETYLASE"/>
    <property type="match status" value="1"/>
</dbReference>
<dbReference type="NCBIfam" id="NF011987">
    <property type="entry name" value="PRK15446.2-3"/>
    <property type="match status" value="1"/>
</dbReference>
<dbReference type="Gene3D" id="2.30.40.10">
    <property type="entry name" value="Urease, subunit C, domain 1"/>
    <property type="match status" value="1"/>
</dbReference>
<evidence type="ECO:0000313" key="4">
    <source>
        <dbReference type="EMBL" id="KAA0912910.1"/>
    </source>
</evidence>